<comment type="caution">
    <text evidence="2">The sequence shown here is derived from an EMBL/GenBank/DDBJ whole genome shotgun (WGS) entry which is preliminary data.</text>
</comment>
<dbReference type="SUPFAM" id="SSF46785">
    <property type="entry name" value="Winged helix' DNA-binding domain"/>
    <property type="match status" value="1"/>
</dbReference>
<evidence type="ECO:0000256" key="1">
    <source>
        <dbReference type="SAM" id="MobiDB-lite"/>
    </source>
</evidence>
<sequence length="315" mass="37803">MKYLLHGYYIDYHSENKAKLCVLCLLHELRVISRTQLLDLLNLEISFRSSSLTKVLRYLKANNLIDKKKNGKEVYYFLTKEGHLSIGGFYTFPKVPEYNLNHHLQINNYLIKTIRLVKDHEHLKRIISERRIVYEAKDLNSHAKGRKFFVPDFRVRFRDKNRLEINWSFEIELTMKTRRRYRNSIFPKYIKELEKNKNSHVIYVTPSGAIREELEAFKRVFYQAETKKDARLGELFDRFHILSDKNFETELKYLLETDPGINWLPEKENNVYQDGSVQETLELFEDEKKREGKEETEKEENKSSKSKMKFNPEAF</sequence>
<evidence type="ECO:0008006" key="4">
    <source>
        <dbReference type="Google" id="ProtNLM"/>
    </source>
</evidence>
<reference evidence="2 3" key="1">
    <citation type="submission" date="2017-12" db="EMBL/GenBank/DDBJ databases">
        <title>A pool of 800 enterococci isolated from chicken carcass rinse samples from New Zealand.</title>
        <authorList>
            <person name="Zhang J."/>
            <person name="Rogers L."/>
            <person name="Midwinter A."/>
            <person name="French N."/>
        </authorList>
    </citation>
    <scope>NUCLEOTIDE SEQUENCE [LARGE SCALE GENOMIC DNA]</scope>
    <source>
        <strain evidence="2 3">EN697</strain>
    </source>
</reference>
<feature type="compositionally biased region" description="Basic and acidic residues" evidence="1">
    <location>
        <begin position="286"/>
        <end position="303"/>
    </location>
</feature>
<protein>
    <recommendedName>
        <fullName evidence="4">ArsR family transcriptional regulator</fullName>
    </recommendedName>
</protein>
<dbReference type="RefSeq" id="WP_096708969.1">
    <property type="nucleotide sequence ID" value="NZ_KZ846312.1"/>
</dbReference>
<dbReference type="EMBL" id="PJVH01000036">
    <property type="protein sequence ID" value="RXU85903.1"/>
    <property type="molecule type" value="Genomic_DNA"/>
</dbReference>
<dbReference type="AlphaFoldDB" id="A0AB37VRS8"/>
<gene>
    <name evidence="2" type="ORF">CYQ77_10340</name>
</gene>
<proteinExistence type="predicted"/>
<dbReference type="Proteomes" id="UP000289562">
    <property type="component" value="Unassembled WGS sequence"/>
</dbReference>
<dbReference type="InterPro" id="IPR036390">
    <property type="entry name" value="WH_DNA-bd_sf"/>
</dbReference>
<evidence type="ECO:0000313" key="2">
    <source>
        <dbReference type="EMBL" id="RXU85903.1"/>
    </source>
</evidence>
<accession>A0AB37VRS8</accession>
<dbReference type="Gene3D" id="1.10.10.10">
    <property type="entry name" value="Winged helix-like DNA-binding domain superfamily/Winged helix DNA-binding domain"/>
    <property type="match status" value="1"/>
</dbReference>
<dbReference type="InterPro" id="IPR036388">
    <property type="entry name" value="WH-like_DNA-bd_sf"/>
</dbReference>
<feature type="region of interest" description="Disordered" evidence="1">
    <location>
        <begin position="283"/>
        <end position="315"/>
    </location>
</feature>
<evidence type="ECO:0000313" key="3">
    <source>
        <dbReference type="Proteomes" id="UP000289562"/>
    </source>
</evidence>
<name>A0AB37VRS8_ENTFC</name>
<organism evidence="2 3">
    <name type="scientific">Enterococcus faecium</name>
    <name type="common">Streptococcus faecium</name>
    <dbReference type="NCBI Taxonomy" id="1352"/>
    <lineage>
        <taxon>Bacteria</taxon>
        <taxon>Bacillati</taxon>
        <taxon>Bacillota</taxon>
        <taxon>Bacilli</taxon>
        <taxon>Lactobacillales</taxon>
        <taxon>Enterococcaceae</taxon>
        <taxon>Enterococcus</taxon>
    </lineage>
</organism>